<dbReference type="InterPro" id="IPR002130">
    <property type="entry name" value="Cyclophilin-type_PPIase_dom"/>
</dbReference>
<dbReference type="SUPFAM" id="SSF50891">
    <property type="entry name" value="Cyclophilin-like"/>
    <property type="match status" value="1"/>
</dbReference>
<comment type="function">
    <text evidence="1 4">PPIases accelerate the folding of proteins. It catalyzes the cis-trans isomerization of proline imidic peptide bonds in oligopeptides.</text>
</comment>
<dbReference type="Gene3D" id="2.40.100.10">
    <property type="entry name" value="Cyclophilin-like"/>
    <property type="match status" value="1"/>
</dbReference>
<comment type="similarity">
    <text evidence="4">Belongs to the cyclophilin-type PPIase family.</text>
</comment>
<proteinExistence type="inferred from homology"/>
<dbReference type="PROSITE" id="PS51257">
    <property type="entry name" value="PROKAR_LIPOPROTEIN"/>
    <property type="match status" value="1"/>
</dbReference>
<organism evidence="7 8">
    <name type="scientific">Harryflintia acetispora</name>
    <dbReference type="NCBI Taxonomy" id="1849041"/>
    <lineage>
        <taxon>Bacteria</taxon>
        <taxon>Bacillati</taxon>
        <taxon>Bacillota</taxon>
        <taxon>Clostridia</taxon>
        <taxon>Eubacteriales</taxon>
        <taxon>Oscillospiraceae</taxon>
        <taxon>Harryflintia</taxon>
    </lineage>
</organism>
<evidence type="ECO:0000256" key="2">
    <source>
        <dbReference type="ARBA" id="ARBA00023110"/>
    </source>
</evidence>
<name>A0A9X8UJ36_9FIRM</name>
<feature type="chain" id="PRO_5041017294" description="Peptidyl-prolyl cis-trans isomerase" evidence="4">
    <location>
        <begin position="21"/>
        <end position="249"/>
    </location>
</feature>
<sequence length="249" mass="27421">MKKILILLCAITVLSASVLSGCGKSREEGAEGNSSETSQEGSSEGENGEDGSQEATLVQFEEPGEDSVIATIKTSMGEFRAVLYPEYAPKAVENFKTHAENGYYNGLTFHRVIKDFMVQSGDPKGDGTGGESIWGEPFEDEFTFDLWNFYGALSMANSGENTNGSQFFIVQAKEVPEEMLDQMKEAGFPENVIEKYKEVGGTPWLDHKHTVFGYIYSGMDTVDKIANVEVDENDKPVESVIIEEITFNK</sequence>
<comment type="caution">
    <text evidence="7">The sequence shown here is derived from an EMBL/GenBank/DDBJ whole genome shotgun (WGS) entry which is preliminary data.</text>
</comment>
<dbReference type="PROSITE" id="PS50072">
    <property type="entry name" value="CSA_PPIASE_2"/>
    <property type="match status" value="1"/>
</dbReference>
<dbReference type="PANTHER" id="PTHR45625">
    <property type="entry name" value="PEPTIDYL-PROLYL CIS-TRANS ISOMERASE-RELATED"/>
    <property type="match status" value="1"/>
</dbReference>
<dbReference type="Pfam" id="PF00160">
    <property type="entry name" value="Pro_isomerase"/>
    <property type="match status" value="1"/>
</dbReference>
<dbReference type="EMBL" id="SLUK01000006">
    <property type="protein sequence ID" value="TCL43148.1"/>
    <property type="molecule type" value="Genomic_DNA"/>
</dbReference>
<gene>
    <name evidence="7" type="ORF">EDD78_1065</name>
</gene>
<dbReference type="PRINTS" id="PR00153">
    <property type="entry name" value="CSAPPISMRASE"/>
</dbReference>
<keyword evidence="2 4" id="KW-0697">Rotamase</keyword>
<dbReference type="GO" id="GO:0003755">
    <property type="term" value="F:peptidyl-prolyl cis-trans isomerase activity"/>
    <property type="evidence" value="ECO:0007669"/>
    <property type="project" value="UniProtKB-UniRule"/>
</dbReference>
<feature type="domain" description="PPIase cyclophilin-type" evidence="6">
    <location>
        <begin position="69"/>
        <end position="247"/>
    </location>
</feature>
<evidence type="ECO:0000256" key="5">
    <source>
        <dbReference type="SAM" id="MobiDB-lite"/>
    </source>
</evidence>
<feature type="compositionally biased region" description="Low complexity" evidence="5">
    <location>
        <begin position="31"/>
        <end position="45"/>
    </location>
</feature>
<evidence type="ECO:0000256" key="3">
    <source>
        <dbReference type="ARBA" id="ARBA00023235"/>
    </source>
</evidence>
<protein>
    <recommendedName>
        <fullName evidence="4">Peptidyl-prolyl cis-trans isomerase</fullName>
        <shortName evidence="4">PPIase</shortName>
        <ecNumber evidence="4">5.2.1.8</ecNumber>
    </recommendedName>
</protein>
<feature type="region of interest" description="Disordered" evidence="5">
    <location>
        <begin position="23"/>
        <end position="53"/>
    </location>
</feature>
<comment type="catalytic activity">
    <reaction evidence="4">
        <text>[protein]-peptidylproline (omega=180) = [protein]-peptidylproline (omega=0)</text>
        <dbReference type="Rhea" id="RHEA:16237"/>
        <dbReference type="Rhea" id="RHEA-COMP:10747"/>
        <dbReference type="Rhea" id="RHEA-COMP:10748"/>
        <dbReference type="ChEBI" id="CHEBI:83833"/>
        <dbReference type="ChEBI" id="CHEBI:83834"/>
        <dbReference type="EC" id="5.2.1.8"/>
    </reaction>
</comment>
<reference evidence="7 8" key="1">
    <citation type="submission" date="2019-03" db="EMBL/GenBank/DDBJ databases">
        <title>Genomic Encyclopedia of Type Strains, Phase IV (KMG-IV): sequencing the most valuable type-strain genomes for metagenomic binning, comparative biology and taxonomic classification.</title>
        <authorList>
            <person name="Goeker M."/>
        </authorList>
    </citation>
    <scope>NUCLEOTIDE SEQUENCE [LARGE SCALE GENOMIC DNA]</scope>
    <source>
        <strain evidence="7 8">DSM 100433</strain>
    </source>
</reference>
<dbReference type="EC" id="5.2.1.8" evidence="4"/>
<dbReference type="RefSeq" id="WP_079698725.1">
    <property type="nucleotide sequence ID" value="NZ_JADNAH010000135.1"/>
</dbReference>
<dbReference type="InterPro" id="IPR029000">
    <property type="entry name" value="Cyclophilin-like_dom_sf"/>
</dbReference>
<keyword evidence="8" id="KW-1185">Reference proteome</keyword>
<evidence type="ECO:0000313" key="7">
    <source>
        <dbReference type="EMBL" id="TCL43148.1"/>
    </source>
</evidence>
<evidence type="ECO:0000259" key="6">
    <source>
        <dbReference type="PROSITE" id="PS50072"/>
    </source>
</evidence>
<keyword evidence="3 4" id="KW-0413">Isomerase</keyword>
<evidence type="ECO:0000256" key="1">
    <source>
        <dbReference type="ARBA" id="ARBA00002388"/>
    </source>
</evidence>
<evidence type="ECO:0000313" key="8">
    <source>
        <dbReference type="Proteomes" id="UP000294682"/>
    </source>
</evidence>
<dbReference type="InterPro" id="IPR044666">
    <property type="entry name" value="Cyclophilin_A-like"/>
</dbReference>
<keyword evidence="4" id="KW-0732">Signal</keyword>
<feature type="signal peptide" evidence="4">
    <location>
        <begin position="1"/>
        <end position="20"/>
    </location>
</feature>
<accession>A0A9X8UJ36</accession>
<dbReference type="Proteomes" id="UP000294682">
    <property type="component" value="Unassembled WGS sequence"/>
</dbReference>
<dbReference type="PANTHER" id="PTHR45625:SF4">
    <property type="entry name" value="PEPTIDYLPROLYL ISOMERASE DOMAIN AND WD REPEAT-CONTAINING PROTEIN 1"/>
    <property type="match status" value="1"/>
</dbReference>
<evidence type="ECO:0000256" key="4">
    <source>
        <dbReference type="RuleBase" id="RU363019"/>
    </source>
</evidence>
<dbReference type="AlphaFoldDB" id="A0A9X8UJ36"/>